<sequence>MLRRVVEQSRDGIDNPLQIAVWAGIKLVECLVQPSRCWPVTDKGRVAAGESLNSWAMGAILIISGRVPTTIIIEYMNSLSSSDCRCTNMVRRYAFRPASGGEPEDTVGSGLRPCFMQYL</sequence>
<keyword evidence="2" id="KW-1185">Reference proteome</keyword>
<dbReference type="KEGG" id="hhu:AR456_14155"/>
<dbReference type="STRING" id="1178482.AR456_14155"/>
<comment type="caution">
    <text evidence="1">The sequence shown here is derived from an EMBL/GenBank/DDBJ whole genome shotgun (WGS) entry which is preliminary data.</text>
</comment>
<evidence type="ECO:0000313" key="2">
    <source>
        <dbReference type="Proteomes" id="UP000019113"/>
    </source>
</evidence>
<gene>
    <name evidence="1" type="ORF">BJB45_12970</name>
</gene>
<organism evidence="1 2">
    <name type="scientific">Halomonas huangheensis</name>
    <dbReference type="NCBI Taxonomy" id="1178482"/>
    <lineage>
        <taxon>Bacteria</taxon>
        <taxon>Pseudomonadati</taxon>
        <taxon>Pseudomonadota</taxon>
        <taxon>Gammaproteobacteria</taxon>
        <taxon>Oceanospirillales</taxon>
        <taxon>Halomonadaceae</taxon>
        <taxon>Halomonas</taxon>
    </lineage>
</organism>
<evidence type="ECO:0000313" key="1">
    <source>
        <dbReference type="EMBL" id="ERL51562.1"/>
    </source>
</evidence>
<proteinExistence type="predicted"/>
<protein>
    <submittedName>
        <fullName evidence="1">Uncharacterized protein</fullName>
    </submittedName>
</protein>
<dbReference type="AlphaFoldDB" id="W1N7N1"/>
<dbReference type="Proteomes" id="UP000019113">
    <property type="component" value="Unassembled WGS sequence"/>
</dbReference>
<accession>W1N7N1</accession>
<dbReference type="EMBL" id="AVBC01000023">
    <property type="protein sequence ID" value="ERL51562.1"/>
    <property type="molecule type" value="Genomic_DNA"/>
</dbReference>
<name>W1N7N1_9GAMM</name>
<reference evidence="1 2" key="1">
    <citation type="submission" date="2013-08" db="EMBL/GenBank/DDBJ databases">
        <title>draft genome of Halomonas huanghegensis, strain BJGMM-B45T.</title>
        <authorList>
            <person name="Miao C."/>
            <person name="Wan Y."/>
            <person name="Jin W."/>
        </authorList>
    </citation>
    <scope>NUCLEOTIDE SEQUENCE [LARGE SCALE GENOMIC DNA]</scope>
    <source>
        <strain evidence="1 2">BJGMM-B45</strain>
    </source>
</reference>